<organism evidence="1 2">
    <name type="scientific">Candidatus Chlamydia sanziniae</name>
    <dbReference type="NCBI Taxonomy" id="1806891"/>
    <lineage>
        <taxon>Bacteria</taxon>
        <taxon>Pseudomonadati</taxon>
        <taxon>Chlamydiota</taxon>
        <taxon>Chlamydiia</taxon>
        <taxon>Chlamydiales</taxon>
        <taxon>Chlamydiaceae</taxon>
        <taxon>Chlamydia/Chlamydophila group</taxon>
        <taxon>Chlamydia</taxon>
    </lineage>
</organism>
<evidence type="ECO:0000313" key="2">
    <source>
        <dbReference type="Proteomes" id="UP000078162"/>
    </source>
</evidence>
<reference evidence="1 2" key="1">
    <citation type="submission" date="2016-03" db="EMBL/GenBank/DDBJ databases">
        <title>Culture-independent genomics supports pathogen discovery for uncultivable bacteria within the genus Chlamydia.</title>
        <authorList>
            <person name="Taylor-Brown A."/>
            <person name="Bachmann N.L."/>
            <person name="Borel N."/>
            <person name="Polkinghorne A."/>
        </authorList>
    </citation>
    <scope>NUCLEOTIDE SEQUENCE [LARGE SCALE GENOMIC DNA]</scope>
    <source>
        <strain evidence="1 2">2742-308</strain>
    </source>
</reference>
<dbReference type="OrthoDB" id="18412at2"/>
<dbReference type="KEGG" id="csaz:Cs308_0715"/>
<dbReference type="PANTHER" id="PTHR37804">
    <property type="entry name" value="CDAA REGULATORY PROTEIN CDAR"/>
    <property type="match status" value="1"/>
</dbReference>
<dbReference type="Proteomes" id="UP000078162">
    <property type="component" value="Chromosome"/>
</dbReference>
<name>A0A1A9HVM5_9CHLA</name>
<gene>
    <name evidence="1" type="ORF">Cs308_0715</name>
</gene>
<sequence length="420" mass="48183">MINFFSQLFIRNWPRKAVSLGFAIIIWILVGQSVTITRTLTNIPIRIVDLEPEQTVLGLQKNGLLSKKVSLTITGNKSTVQDLRSTNLEVVISVTGHSESWIATIDKCNLVTLDHEINIRKEIHSVDANDVSIRLTQYVTEDIVITVTTPIGSPPKGYEYLDIWPKYLNQKVSGPKEYVNALKEQGLELTFNLNKISFEELERNRIAQGNHDEIIFPIPQGWKKILIPFENTYMNLNDPQADFLRLLFLKQEFIPLNLNLPVFLFFPVKYIATVNPQVYTLEPVLPIVLHQGIYQMDLPLYVKDVSKLFLDVVKNNMALTIVMAPPYNHIPISWAVEFLDEKTLENTFLQSIIAQEHGILHDLALIDEAGIRHRFREYLRKLTLFTKNGAPLNLSAEIRNNKVIIQTQPTETTKIYKQDR</sequence>
<dbReference type="PATRIC" id="fig|1806891.3.peg.707"/>
<proteinExistence type="predicted"/>
<dbReference type="STRING" id="1806891.Cs308_0715"/>
<dbReference type="InterPro" id="IPR053154">
    <property type="entry name" value="c-di-AMP_regulator"/>
</dbReference>
<dbReference type="AlphaFoldDB" id="A0A1A9HVM5"/>
<dbReference type="Gene3D" id="2.170.120.30">
    <property type="match status" value="1"/>
</dbReference>
<protein>
    <submittedName>
        <fullName evidence="1">Uncharacterized protein</fullName>
    </submittedName>
</protein>
<dbReference type="RefSeq" id="WP_066483435.1">
    <property type="nucleotide sequence ID" value="NZ_CP014639.1"/>
</dbReference>
<dbReference type="PANTHER" id="PTHR37804:SF1">
    <property type="entry name" value="CDAA REGULATORY PROTEIN CDAR"/>
    <property type="match status" value="1"/>
</dbReference>
<accession>A0A1A9HVM5</accession>
<dbReference type="EMBL" id="CP014639">
    <property type="protein sequence ID" value="ANH78885.1"/>
    <property type="molecule type" value="Genomic_DNA"/>
</dbReference>
<evidence type="ECO:0000313" key="1">
    <source>
        <dbReference type="EMBL" id="ANH78885.1"/>
    </source>
</evidence>
<keyword evidence="2" id="KW-1185">Reference proteome</keyword>